<evidence type="ECO:0000256" key="2">
    <source>
        <dbReference type="SAM" id="Coils"/>
    </source>
</evidence>
<dbReference type="InterPro" id="IPR058792">
    <property type="entry name" value="Beta-barrel_RND_2"/>
</dbReference>
<evidence type="ECO:0000313" key="5">
    <source>
        <dbReference type="EMBL" id="MFD2180899.1"/>
    </source>
</evidence>
<dbReference type="NCBIfam" id="TIGR01730">
    <property type="entry name" value="RND_mfp"/>
    <property type="match status" value="1"/>
</dbReference>
<dbReference type="InterPro" id="IPR058647">
    <property type="entry name" value="BSH_CzcB-like"/>
</dbReference>
<accession>A0ABW5ADD9</accession>
<gene>
    <name evidence="5" type="ORF">ACFSOX_01935</name>
</gene>
<reference evidence="6" key="1">
    <citation type="journal article" date="2019" name="Int. J. Syst. Evol. Microbiol.">
        <title>The Global Catalogue of Microorganisms (GCM) 10K type strain sequencing project: providing services to taxonomists for standard genome sequencing and annotation.</title>
        <authorList>
            <consortium name="The Broad Institute Genomics Platform"/>
            <consortium name="The Broad Institute Genome Sequencing Center for Infectious Disease"/>
            <person name="Wu L."/>
            <person name="Ma J."/>
        </authorList>
    </citation>
    <scope>NUCLEOTIDE SEQUENCE [LARGE SCALE GENOMIC DNA]</scope>
    <source>
        <strain evidence="6">CGMCC 1.6774</strain>
    </source>
</reference>
<dbReference type="Gene3D" id="2.40.30.170">
    <property type="match status" value="1"/>
</dbReference>
<dbReference type="Pfam" id="PF25973">
    <property type="entry name" value="BSH_CzcB"/>
    <property type="match status" value="1"/>
</dbReference>
<evidence type="ECO:0000313" key="6">
    <source>
        <dbReference type="Proteomes" id="UP001597314"/>
    </source>
</evidence>
<comment type="similarity">
    <text evidence="1">Belongs to the membrane fusion protein (MFP) (TC 8.A.1) family.</text>
</comment>
<feature type="domain" description="CzcB-like barrel-sandwich hybrid" evidence="4">
    <location>
        <begin position="57"/>
        <end position="210"/>
    </location>
</feature>
<evidence type="ECO:0000259" key="4">
    <source>
        <dbReference type="Pfam" id="PF25973"/>
    </source>
</evidence>
<name>A0ABW5ADD9_9BRAD</name>
<dbReference type="PANTHER" id="PTHR30469">
    <property type="entry name" value="MULTIDRUG RESISTANCE PROTEIN MDTA"/>
    <property type="match status" value="1"/>
</dbReference>
<evidence type="ECO:0000259" key="3">
    <source>
        <dbReference type="Pfam" id="PF25954"/>
    </source>
</evidence>
<comment type="caution">
    <text evidence="5">The sequence shown here is derived from an EMBL/GenBank/DDBJ whole genome shotgun (WGS) entry which is preliminary data.</text>
</comment>
<dbReference type="Gene3D" id="1.10.287.470">
    <property type="entry name" value="Helix hairpin bin"/>
    <property type="match status" value="1"/>
</dbReference>
<keyword evidence="6" id="KW-1185">Reference proteome</keyword>
<feature type="coiled-coil region" evidence="2">
    <location>
        <begin position="141"/>
        <end position="177"/>
    </location>
</feature>
<protein>
    <submittedName>
        <fullName evidence="5">Efflux RND transporter periplasmic adaptor subunit</fullName>
    </submittedName>
</protein>
<dbReference type="RefSeq" id="WP_378476102.1">
    <property type="nucleotide sequence ID" value="NZ_JBHUIW010000002.1"/>
</dbReference>
<organism evidence="5 6">
    <name type="scientific">Rhodoplanes azumiensis</name>
    <dbReference type="NCBI Taxonomy" id="1897628"/>
    <lineage>
        <taxon>Bacteria</taxon>
        <taxon>Pseudomonadati</taxon>
        <taxon>Pseudomonadota</taxon>
        <taxon>Alphaproteobacteria</taxon>
        <taxon>Hyphomicrobiales</taxon>
        <taxon>Nitrobacteraceae</taxon>
        <taxon>Rhodoplanes</taxon>
    </lineage>
</organism>
<dbReference type="Pfam" id="PF25954">
    <property type="entry name" value="Beta-barrel_RND_2"/>
    <property type="match status" value="1"/>
</dbReference>
<dbReference type="InterPro" id="IPR006143">
    <property type="entry name" value="RND_pump_MFP"/>
</dbReference>
<proteinExistence type="inferred from homology"/>
<feature type="domain" description="CusB-like beta-barrel" evidence="3">
    <location>
        <begin position="217"/>
        <end position="290"/>
    </location>
</feature>
<dbReference type="SUPFAM" id="SSF111369">
    <property type="entry name" value="HlyD-like secretion proteins"/>
    <property type="match status" value="1"/>
</dbReference>
<sequence>MPSPSPASRNERLAGTGAGALARAVAVTVLATAVPIAAGPAGAAEIVADCVVDPSETVKVGSPVAGILAEVLVKRGDVVARGEEIARLESSVEAMSVRLARAKAESTARIDAQRQRLTLAKARQERAAELLSRKIVAQDKFEELSADAAIAAQELVREEQEQGMARLELERAEVALRQRSITSPIAGVVTEKKLSGGEYIHQEGSIVTIARLDPLFVEAFLPVATYGAVTVGATATVTLDRPTGGAYAATVSVVDRVFDPSSGTYGVRMTLPNPGNHLPAGQRCRVAFTPDGAETAAAGAK</sequence>
<keyword evidence="2" id="KW-0175">Coiled coil</keyword>
<evidence type="ECO:0000256" key="1">
    <source>
        <dbReference type="ARBA" id="ARBA00009477"/>
    </source>
</evidence>
<dbReference type="Proteomes" id="UP001597314">
    <property type="component" value="Unassembled WGS sequence"/>
</dbReference>
<dbReference type="EMBL" id="JBHUIW010000002">
    <property type="protein sequence ID" value="MFD2180899.1"/>
    <property type="molecule type" value="Genomic_DNA"/>
</dbReference>
<dbReference type="Gene3D" id="2.40.50.100">
    <property type="match status" value="1"/>
</dbReference>